<dbReference type="Gene3D" id="1.25.40.10">
    <property type="entry name" value="Tetratricopeptide repeat domain"/>
    <property type="match status" value="2"/>
</dbReference>
<dbReference type="InterPro" id="IPR019775">
    <property type="entry name" value="WD40_repeat_CS"/>
</dbReference>
<feature type="repeat" description="WD" evidence="3">
    <location>
        <begin position="104"/>
        <end position="135"/>
    </location>
</feature>
<gene>
    <name evidence="6" type="ORF">HD556DRAFT_1439598</name>
</gene>
<name>A0A9P7J316_9AGAM</name>
<feature type="domain" description="Heterokaryon incompatibility" evidence="5">
    <location>
        <begin position="847"/>
        <end position="934"/>
    </location>
</feature>
<dbReference type="OrthoDB" id="2690521at2759"/>
<dbReference type="InterPro" id="IPR015943">
    <property type="entry name" value="WD40/YVTN_repeat-like_dom_sf"/>
</dbReference>
<evidence type="ECO:0000256" key="2">
    <source>
        <dbReference type="ARBA" id="ARBA00022737"/>
    </source>
</evidence>
<keyword evidence="2" id="KW-0677">Repeat</keyword>
<dbReference type="SMART" id="SM00320">
    <property type="entry name" value="WD40"/>
    <property type="match status" value="6"/>
</dbReference>
<dbReference type="InterPro" id="IPR036322">
    <property type="entry name" value="WD40_repeat_dom_sf"/>
</dbReference>
<dbReference type="InterPro" id="IPR010730">
    <property type="entry name" value="HET"/>
</dbReference>
<dbReference type="CDD" id="cd00200">
    <property type="entry name" value="WD40"/>
    <property type="match status" value="1"/>
</dbReference>
<evidence type="ECO:0000313" key="7">
    <source>
        <dbReference type="Proteomes" id="UP000719766"/>
    </source>
</evidence>
<sequence>MSEPNITTTPLQEFKGHEESVRAVAVFPDKRRMVTASYDRTLRIWDLKKGVMLKKIEWHSAWVSALAVSRDGQLIASGDLHGVVTVWHGETGERLTGNIENYVRYTDYNRILSLDFSPDGKVLATGSTDKTLKLWCTETWKLLLGSSIHFSGHVGDVQYSPSGELLAIAASKVEIYNSSTRERVAELEVYATSIVWTPDGTRLLSARISKTILEWDTLTWQQVGDPWTTGHTNYINALAVDPNGTLVASGASDDIRLWRLSDRQTVATFQQSSQSLAFSVDGKYIFSGSYYTDNNTLTKWAVDPKDALQEEGASYINEAILLFLIFIPLFLSGYSPVHLLRIRHLISRKDTLPKDPLDNKVTNNFYSSLKSQIPRHVSMSLIPRHVSILDSAHVIQTFFMPQIFPINTTAYNACIAGDLSTVEQLFTREINTDANNYASYANRSFVMARKCDWDYALQDAIESISIQPSLTGYISKGIALYGRGHIQGARIAFDLASTYANEDSKIILLLAIAIFNADQHEESIIFVRELAATYPNHDSLACRVVEAYMRVQLGVNAMNDALPNHAADHFTAAVQSSALLSTSTIYPACDDFVVLFGWDLKSLWKNAHQKRCVALRQAGRLAEALNSYRDMMDKIDNNTKAGCLDWSNGKSEEECSALCLDNGHAALAAGNYDSAINLFSAVISVNSASDAVFANRSKAKLGKRLWTEALLDAQKVIQLNPSSHVGYKLKLAALQGAHRYDEAIAAFRMMFAKLESAHDVVMQDLRKQYASPYESDGVIRRTIDQQLENAPLRLLNTATGLSCDREAQISAFKTSAEHNELWLSWSMKRADIRMEHITEAVATYFRYVMLSHRWQRKEPLLQDIQGKSVYKLNLPGGIAKLQNFCEIARDFGYRWAWSDTCCIDKSSNVELQQSLNSMFIWYQHSALTIVYLWDVLPSSKSGALEMSEWNRRGWTFQEFLASRVVIFYQRDWTPYLSDRSRNHKKSTAIMKELEAATGVDRQALVNFSPGMNGARERLRWASNRVTTIQEDIAYSLFGVFDVRLPLDYGEKKANALGRLLQEIIARSGDITALGWVGQSSEFNSCLPADITSYASLPYAPPSLSENEIQTEVSSLRTNSVAVDLASKLYALLKGISVPRFASRRLHLPCISFPVTEIRRGPAQETHFLYRVKADGLQNLLITTSETLIQFSRARSTRQTFLLVRPWDRRLLEQLDFTDDEGSVGDLSEPGSQSDESDELSGRPPVEEEEHRSRALRMMFHLGRPFGAFLLAQQRDGEYKRIASDHNIIAQVKEIASVDNMDISSIEIL</sequence>
<organism evidence="6 7">
    <name type="scientific">Suillus plorans</name>
    <dbReference type="NCBI Taxonomy" id="116603"/>
    <lineage>
        <taxon>Eukaryota</taxon>
        <taxon>Fungi</taxon>
        <taxon>Dikarya</taxon>
        <taxon>Basidiomycota</taxon>
        <taxon>Agaricomycotina</taxon>
        <taxon>Agaricomycetes</taxon>
        <taxon>Agaricomycetidae</taxon>
        <taxon>Boletales</taxon>
        <taxon>Suillineae</taxon>
        <taxon>Suillaceae</taxon>
        <taxon>Suillus</taxon>
    </lineage>
</organism>
<keyword evidence="7" id="KW-1185">Reference proteome</keyword>
<dbReference type="PROSITE" id="PS50294">
    <property type="entry name" value="WD_REPEATS_REGION"/>
    <property type="match status" value="2"/>
</dbReference>
<reference evidence="6" key="1">
    <citation type="journal article" date="2020" name="New Phytol.">
        <title>Comparative genomics reveals dynamic genome evolution in host specialist ectomycorrhizal fungi.</title>
        <authorList>
            <person name="Lofgren L.A."/>
            <person name="Nguyen N.H."/>
            <person name="Vilgalys R."/>
            <person name="Ruytinx J."/>
            <person name="Liao H.L."/>
            <person name="Branco S."/>
            <person name="Kuo A."/>
            <person name="LaButti K."/>
            <person name="Lipzen A."/>
            <person name="Andreopoulos W."/>
            <person name="Pangilinan J."/>
            <person name="Riley R."/>
            <person name="Hundley H."/>
            <person name="Na H."/>
            <person name="Barry K."/>
            <person name="Grigoriev I.V."/>
            <person name="Stajich J.E."/>
            <person name="Kennedy P.G."/>
        </authorList>
    </citation>
    <scope>NUCLEOTIDE SEQUENCE</scope>
    <source>
        <strain evidence="6">S12</strain>
    </source>
</reference>
<proteinExistence type="predicted"/>
<dbReference type="InterPro" id="IPR011990">
    <property type="entry name" value="TPR-like_helical_dom_sf"/>
</dbReference>
<dbReference type="Gene3D" id="2.130.10.10">
    <property type="entry name" value="YVTN repeat-like/Quinoprotein amine dehydrogenase"/>
    <property type="match status" value="2"/>
</dbReference>
<protein>
    <recommendedName>
        <fullName evidence="5">Heterokaryon incompatibility domain-containing protein</fullName>
    </recommendedName>
</protein>
<comment type="caution">
    <text evidence="6">The sequence shown here is derived from an EMBL/GenBank/DDBJ whole genome shotgun (WGS) entry which is preliminary data.</text>
</comment>
<dbReference type="Proteomes" id="UP000719766">
    <property type="component" value="Unassembled WGS sequence"/>
</dbReference>
<feature type="repeat" description="WD" evidence="3">
    <location>
        <begin position="56"/>
        <end position="97"/>
    </location>
</feature>
<dbReference type="PANTHER" id="PTHR10622">
    <property type="entry name" value="HET DOMAIN-CONTAINING PROTEIN"/>
    <property type="match status" value="1"/>
</dbReference>
<feature type="region of interest" description="Disordered" evidence="4">
    <location>
        <begin position="1219"/>
        <end position="1251"/>
    </location>
</feature>
<accession>A0A9P7J316</accession>
<evidence type="ECO:0000313" key="6">
    <source>
        <dbReference type="EMBL" id="KAG1799931.1"/>
    </source>
</evidence>
<dbReference type="GeneID" id="64599744"/>
<evidence type="ECO:0000256" key="3">
    <source>
        <dbReference type="PROSITE-ProRule" id="PRU00221"/>
    </source>
</evidence>
<dbReference type="EMBL" id="JABBWE010000010">
    <property type="protein sequence ID" value="KAG1799931.1"/>
    <property type="molecule type" value="Genomic_DNA"/>
</dbReference>
<keyword evidence="1 3" id="KW-0853">WD repeat</keyword>
<dbReference type="SUPFAM" id="SSF48452">
    <property type="entry name" value="TPR-like"/>
    <property type="match status" value="2"/>
</dbReference>
<dbReference type="SUPFAM" id="SSF50978">
    <property type="entry name" value="WD40 repeat-like"/>
    <property type="match status" value="1"/>
</dbReference>
<dbReference type="PROSITE" id="PS00678">
    <property type="entry name" value="WD_REPEATS_1"/>
    <property type="match status" value="1"/>
</dbReference>
<dbReference type="PANTHER" id="PTHR10622:SF10">
    <property type="entry name" value="HET DOMAIN-CONTAINING PROTEIN"/>
    <property type="match status" value="1"/>
</dbReference>
<dbReference type="RefSeq" id="XP_041164154.1">
    <property type="nucleotide sequence ID" value="XM_041305980.1"/>
</dbReference>
<dbReference type="Pfam" id="PF06985">
    <property type="entry name" value="HET"/>
    <property type="match status" value="1"/>
</dbReference>
<feature type="repeat" description="WD" evidence="3">
    <location>
        <begin position="14"/>
        <end position="55"/>
    </location>
</feature>
<dbReference type="PROSITE" id="PS50082">
    <property type="entry name" value="WD_REPEATS_2"/>
    <property type="match status" value="4"/>
</dbReference>
<evidence type="ECO:0000259" key="5">
    <source>
        <dbReference type="Pfam" id="PF06985"/>
    </source>
</evidence>
<dbReference type="InterPro" id="IPR001680">
    <property type="entry name" value="WD40_rpt"/>
</dbReference>
<feature type="repeat" description="WD" evidence="3">
    <location>
        <begin position="228"/>
        <end position="268"/>
    </location>
</feature>
<evidence type="ECO:0000256" key="1">
    <source>
        <dbReference type="ARBA" id="ARBA00022574"/>
    </source>
</evidence>
<evidence type="ECO:0000256" key="4">
    <source>
        <dbReference type="SAM" id="MobiDB-lite"/>
    </source>
</evidence>
<dbReference type="Pfam" id="PF00400">
    <property type="entry name" value="WD40"/>
    <property type="match status" value="4"/>
</dbReference>